<dbReference type="InterPro" id="IPR022025">
    <property type="entry name" value="Amidoligase_2"/>
</dbReference>
<organism evidence="2 3">
    <name type="scientific">Septoria linicola</name>
    <dbReference type="NCBI Taxonomy" id="215465"/>
    <lineage>
        <taxon>Eukaryota</taxon>
        <taxon>Fungi</taxon>
        <taxon>Dikarya</taxon>
        <taxon>Ascomycota</taxon>
        <taxon>Pezizomycotina</taxon>
        <taxon>Dothideomycetes</taxon>
        <taxon>Dothideomycetidae</taxon>
        <taxon>Mycosphaerellales</taxon>
        <taxon>Mycosphaerellaceae</taxon>
        <taxon>Septoria</taxon>
    </lineage>
</organism>
<evidence type="ECO:0000313" key="3">
    <source>
        <dbReference type="Proteomes" id="UP001056384"/>
    </source>
</evidence>
<dbReference type="Pfam" id="PF12224">
    <property type="entry name" value="Amidoligase_2"/>
    <property type="match status" value="1"/>
</dbReference>
<dbReference type="PANTHER" id="PTHR36847:SF1">
    <property type="entry name" value="AMIDOLIGASE ENZYME"/>
    <property type="match status" value="1"/>
</dbReference>
<keyword evidence="3" id="KW-1185">Reference proteome</keyword>
<proteinExistence type="predicted"/>
<evidence type="ECO:0000256" key="1">
    <source>
        <dbReference type="SAM" id="MobiDB-lite"/>
    </source>
</evidence>
<protein>
    <submittedName>
        <fullName evidence="2">Amidoligase enzyme</fullName>
    </submittedName>
</protein>
<reference evidence="2" key="1">
    <citation type="submission" date="2022-06" db="EMBL/GenBank/DDBJ databases">
        <title>Complete genome sequences of two strains of the flax pathogen Septoria linicola.</title>
        <authorList>
            <person name="Lapalu N."/>
            <person name="Simon A."/>
            <person name="Demenou B."/>
            <person name="Paumier D."/>
            <person name="Guillot M.-P."/>
            <person name="Gout L."/>
            <person name="Valade R."/>
        </authorList>
    </citation>
    <scope>NUCLEOTIDE SEQUENCE</scope>
    <source>
        <strain evidence="2">SE15195</strain>
    </source>
</reference>
<dbReference type="PANTHER" id="PTHR36847">
    <property type="entry name" value="AMIDOLIGASE ENZYME"/>
    <property type="match status" value="1"/>
</dbReference>
<feature type="compositionally biased region" description="Low complexity" evidence="1">
    <location>
        <begin position="598"/>
        <end position="611"/>
    </location>
</feature>
<dbReference type="EMBL" id="CP099421">
    <property type="protein sequence ID" value="USW52117.1"/>
    <property type="molecule type" value="Genomic_DNA"/>
</dbReference>
<feature type="compositionally biased region" description="Acidic residues" evidence="1">
    <location>
        <begin position="636"/>
        <end position="645"/>
    </location>
</feature>
<gene>
    <name evidence="2" type="ORF">Slin15195_G054360</name>
</gene>
<accession>A0A9Q9AMD1</accession>
<name>A0A9Q9AMD1_9PEZI</name>
<sequence>MSDASNDRDISYRFNPEFQELDSNEQDLLIERWQKQYDDESSLQGPLNLSLGIEIEFILLQIMKDDPSQDSGPDVLRGQEKVHEALSRPMYTHCNRCSDNHEYKLKLNSLMNDTDKKDQGGPYHAWSVGHDLLSVNMDGKFDEQFKSIQEHHIEIRSRILHVDGDTKADARDSICQHRPQVTYREEIEAIYTRLHEEFLTPSSDPIKNAWRMINNQTCGLHVHIGNGGPDRRLPLPTVKNIMNLYFANEKAIDNMHSSTRITGSTLLTNPEFEPYPASPHQQMIDGTMNIPLSAHYMHMAHLNREDPQKYLEHISKNSRDENPALFPNCSFPGDAQLEADAKSMNIAAWNRVIANAETIANLRVVHGERKKYSALNIDHMRLPDSAEGAKQTIEFRQAAGTLDAETALAWVDVLVRLVNYAHGKTVEDVIEECEKIWNDERHSTLDFLATLGFGKKDSQGQKRSVFNDEHGTFEHYKYATGQFKKGRRDYDSLAQEHYQKDLQIAEAYGEEDFFYKIVKANSEMTFDETKPWAVRDKIHDKFMIGAYGQYSKGFLRQLGYEKDWDFRRTEKNELKGRLVVGWVYGETVGDKPLDDEPAVAVASATAAATTSAEEDENEDVQPRPAKRRKHHLKVADEDDSDMDMS</sequence>
<dbReference type="AlphaFoldDB" id="A0A9Q9AMD1"/>
<feature type="region of interest" description="Disordered" evidence="1">
    <location>
        <begin position="594"/>
        <end position="645"/>
    </location>
</feature>
<dbReference type="Proteomes" id="UP001056384">
    <property type="component" value="Chromosome 4"/>
</dbReference>
<evidence type="ECO:0000313" key="2">
    <source>
        <dbReference type="EMBL" id="USW52117.1"/>
    </source>
</evidence>